<dbReference type="AlphaFoldDB" id="A0A397HXS5"/>
<organism evidence="1 2">
    <name type="scientific">Diversispora epigaea</name>
    <dbReference type="NCBI Taxonomy" id="1348612"/>
    <lineage>
        <taxon>Eukaryota</taxon>
        <taxon>Fungi</taxon>
        <taxon>Fungi incertae sedis</taxon>
        <taxon>Mucoromycota</taxon>
        <taxon>Glomeromycotina</taxon>
        <taxon>Glomeromycetes</taxon>
        <taxon>Diversisporales</taxon>
        <taxon>Diversisporaceae</taxon>
        <taxon>Diversispora</taxon>
    </lineage>
</organism>
<dbReference type="GO" id="GO:0020037">
    <property type="term" value="F:heme binding"/>
    <property type="evidence" value="ECO:0007669"/>
    <property type="project" value="InterPro"/>
</dbReference>
<dbReference type="EMBL" id="PQFF01000274">
    <property type="protein sequence ID" value="RHZ67577.1"/>
    <property type="molecule type" value="Genomic_DNA"/>
</dbReference>
<dbReference type="OrthoDB" id="2342646at2759"/>
<gene>
    <name evidence="1" type="ORF">Glove_300g77</name>
</gene>
<evidence type="ECO:0000313" key="1">
    <source>
        <dbReference type="EMBL" id="RHZ67577.1"/>
    </source>
</evidence>
<dbReference type="Proteomes" id="UP000266861">
    <property type="component" value="Unassembled WGS sequence"/>
</dbReference>
<dbReference type="GO" id="GO:0004497">
    <property type="term" value="F:monooxygenase activity"/>
    <property type="evidence" value="ECO:0007669"/>
    <property type="project" value="InterPro"/>
</dbReference>
<protein>
    <submittedName>
        <fullName evidence="1">Uncharacterized protein</fullName>
    </submittedName>
</protein>
<dbReference type="GO" id="GO:0005506">
    <property type="term" value="F:iron ion binding"/>
    <property type="evidence" value="ECO:0007669"/>
    <property type="project" value="InterPro"/>
</dbReference>
<dbReference type="GO" id="GO:0016705">
    <property type="term" value="F:oxidoreductase activity, acting on paired donors, with incorporation or reduction of molecular oxygen"/>
    <property type="evidence" value="ECO:0007669"/>
    <property type="project" value="InterPro"/>
</dbReference>
<comment type="caution">
    <text evidence="1">The sequence shown here is derived from an EMBL/GenBank/DDBJ whole genome shotgun (WGS) entry which is preliminary data.</text>
</comment>
<evidence type="ECO:0000313" key="2">
    <source>
        <dbReference type="Proteomes" id="UP000266861"/>
    </source>
</evidence>
<reference evidence="1 2" key="1">
    <citation type="submission" date="2018-08" db="EMBL/GenBank/DDBJ databases">
        <title>Genome and evolution of the arbuscular mycorrhizal fungus Diversispora epigaea (formerly Glomus versiforme) and its bacterial endosymbionts.</title>
        <authorList>
            <person name="Sun X."/>
            <person name="Fei Z."/>
            <person name="Harrison M."/>
        </authorList>
    </citation>
    <scope>NUCLEOTIDE SEQUENCE [LARGE SCALE GENOMIC DNA]</scope>
    <source>
        <strain evidence="1 2">IT104</strain>
    </source>
</reference>
<keyword evidence="2" id="KW-1185">Reference proteome</keyword>
<dbReference type="Gene3D" id="1.10.630.10">
    <property type="entry name" value="Cytochrome P450"/>
    <property type="match status" value="1"/>
</dbReference>
<sequence length="182" mass="21099">MLKVPDKLRVKRSMEPVIIPFTLFYLTQYPDMQKNLHEEIDQVLEGRLPTFEGFHFTPETALIPISKRDDLKVEEIKFVITLLNGDPTLPKNSEDWSKENLEALKITLQNFFIRYFPHSGRPISTFELLSSSPFSTMINQEHVAELSSWIDRKSTTYSLSSIPHKFQLILLGISFQKILGDE</sequence>
<proteinExistence type="predicted"/>
<dbReference type="SUPFAM" id="SSF48264">
    <property type="entry name" value="Cytochrome P450"/>
    <property type="match status" value="1"/>
</dbReference>
<accession>A0A397HXS5</accession>
<dbReference type="InterPro" id="IPR036396">
    <property type="entry name" value="Cyt_P450_sf"/>
</dbReference>
<name>A0A397HXS5_9GLOM</name>